<dbReference type="KEGG" id="bss:BSUW23_19085"/>
<keyword evidence="1" id="KW-0812">Transmembrane</keyword>
<evidence type="ECO:0000313" key="3">
    <source>
        <dbReference type="Proteomes" id="UP000002233"/>
    </source>
</evidence>
<organism evidence="2 3">
    <name type="scientific">Bacillus spizizenii (strain ATCC 23059 / NRRL B-14472 / W23)</name>
    <name type="common">Bacillus subtilis subsp. spizizenii</name>
    <dbReference type="NCBI Taxonomy" id="655816"/>
    <lineage>
        <taxon>Bacteria</taxon>
        <taxon>Bacillati</taxon>
        <taxon>Bacillota</taxon>
        <taxon>Bacilli</taxon>
        <taxon>Bacillales</taxon>
        <taxon>Bacillaceae</taxon>
        <taxon>Bacillus</taxon>
    </lineage>
</organism>
<proteinExistence type="predicted"/>
<sequence>MKLFEHLIVKYSCDCRKNGKGIFDMLQLMKQLYEKPAVKWTCHTGFYLMILLVLFFMYGFHTANTGSYIYNDF</sequence>
<name>E0TWR5_BACSH</name>
<evidence type="ECO:0000256" key="1">
    <source>
        <dbReference type="SAM" id="Phobius"/>
    </source>
</evidence>
<keyword evidence="1" id="KW-1133">Transmembrane helix</keyword>
<dbReference type="HOGENOM" id="CLU_200243_0_1_9"/>
<feature type="transmembrane region" description="Helical" evidence="1">
    <location>
        <begin position="37"/>
        <end position="60"/>
    </location>
</feature>
<dbReference type="InterPro" id="IPR021008">
    <property type="entry name" value="DltX"/>
</dbReference>
<dbReference type="Pfam" id="PF12459">
    <property type="entry name" value="DltX"/>
    <property type="match status" value="1"/>
</dbReference>
<protein>
    <recommendedName>
        <fullName evidence="4">Teichoic acid D-Ala incorporation-associated protein DltX</fullName>
    </recommendedName>
</protein>
<evidence type="ECO:0000313" key="2">
    <source>
        <dbReference type="EMBL" id="ADM39851.1"/>
    </source>
</evidence>
<reference evidence="2 3" key="2">
    <citation type="journal article" date="2011" name="Microbiology">
        <title>The genome sequence of Bacillus subtilis subsp. spizizenii W23: insights into speciation within the B. subtilis complex and into the history of B. subtilis genetics.</title>
        <authorList>
            <person name="Zeigler D.R."/>
        </authorList>
    </citation>
    <scope>NUCLEOTIDE SEQUENCE [LARGE SCALE GENOMIC DNA]</scope>
    <source>
        <strain evidence="3">ATCC 23059 / NRRL B-14472 / W23</strain>
    </source>
</reference>
<keyword evidence="1" id="KW-0472">Membrane</keyword>
<reference key="1">
    <citation type="submission" date="2010-08" db="EMBL/GenBank/DDBJ databases">
        <authorList>
            <person name="Zeigler D.R."/>
        </authorList>
    </citation>
    <scope>NUCLEOTIDE SEQUENCE</scope>
    <source>
        <strain>W23</strain>
    </source>
</reference>
<evidence type="ECO:0008006" key="4">
    <source>
        <dbReference type="Google" id="ProtNLM"/>
    </source>
</evidence>
<dbReference type="AlphaFoldDB" id="E0TWR5"/>
<gene>
    <name evidence="2" type="primary">ywzH</name>
    <name evidence="2" type="ordered locus">BSUW23_19085</name>
</gene>
<accession>E0TWR5</accession>
<dbReference type="EMBL" id="CP002183">
    <property type="protein sequence ID" value="ADM39851.1"/>
    <property type="molecule type" value="Genomic_DNA"/>
</dbReference>
<dbReference type="Proteomes" id="UP000002233">
    <property type="component" value="Chromosome"/>
</dbReference>